<protein>
    <submittedName>
        <fullName evidence="2">Uncharacterized protein</fullName>
    </submittedName>
</protein>
<feature type="compositionally biased region" description="Basic and acidic residues" evidence="1">
    <location>
        <begin position="295"/>
        <end position="306"/>
    </location>
</feature>
<proteinExistence type="predicted"/>
<dbReference type="Gene3D" id="1.20.120.20">
    <property type="entry name" value="Apolipoprotein"/>
    <property type="match status" value="1"/>
</dbReference>
<keyword evidence="3" id="KW-1185">Reference proteome</keyword>
<evidence type="ECO:0000256" key="1">
    <source>
        <dbReference type="SAM" id="MobiDB-lite"/>
    </source>
</evidence>
<sequence>MSESGSGGDSRPPRHVQEPSAERPVVTPRDEPDVYLDVPVVKVEEINLEVENLRARVSLQAEVLDLLRLNVGADVALGRVNLTIKGVEAQALLQVRLDNVAHIIDRVMNTIDDNPQILENLTRGVATAVEDLGTGAGHAVRDVGTGAGRAVQDVGTGAGRAVQDVGAGAGQAVQDVGAGAGHAVEDVGTGAGRAVTDVGAGAGQTVQDVGAGTTEAVQDVGTKAVRTAGDVGAGAGQTAGTGADRVVQDVGTDATGAVRDTGTDVIGATRDTEPGRTTQPERAPQPDRGQATPPKGDESREDHGPGEPDEATAADEHRTSELATALARASFRAGRKWLEDAARQHGRRHH</sequence>
<evidence type="ECO:0000313" key="2">
    <source>
        <dbReference type="EMBL" id="MBF8189335.1"/>
    </source>
</evidence>
<reference evidence="2" key="1">
    <citation type="submission" date="2020-11" db="EMBL/GenBank/DDBJ databases">
        <title>Whole-genome analyses of Nonomuraea sp. K274.</title>
        <authorList>
            <person name="Veyisoglu A."/>
        </authorList>
    </citation>
    <scope>NUCLEOTIDE SEQUENCE</scope>
    <source>
        <strain evidence="2">K274</strain>
    </source>
</reference>
<feature type="region of interest" description="Disordered" evidence="1">
    <location>
        <begin position="230"/>
        <end position="327"/>
    </location>
</feature>
<dbReference type="Proteomes" id="UP000605361">
    <property type="component" value="Unassembled WGS sequence"/>
</dbReference>
<name>A0A931F0F0_9ACTN</name>
<dbReference type="EMBL" id="JADOGI010000088">
    <property type="protein sequence ID" value="MBF8189335.1"/>
    <property type="molecule type" value="Genomic_DNA"/>
</dbReference>
<feature type="compositionally biased region" description="Basic and acidic residues" evidence="1">
    <location>
        <begin position="11"/>
        <end position="21"/>
    </location>
</feature>
<comment type="caution">
    <text evidence="2">The sequence shown here is derived from an EMBL/GenBank/DDBJ whole genome shotgun (WGS) entry which is preliminary data.</text>
</comment>
<feature type="region of interest" description="Disordered" evidence="1">
    <location>
        <begin position="1"/>
        <end position="29"/>
    </location>
</feature>
<organism evidence="2 3">
    <name type="scientific">Nonomuraea cypriaca</name>
    <dbReference type="NCBI Taxonomy" id="1187855"/>
    <lineage>
        <taxon>Bacteria</taxon>
        <taxon>Bacillati</taxon>
        <taxon>Actinomycetota</taxon>
        <taxon>Actinomycetes</taxon>
        <taxon>Streptosporangiales</taxon>
        <taxon>Streptosporangiaceae</taxon>
        <taxon>Nonomuraea</taxon>
    </lineage>
</organism>
<dbReference type="RefSeq" id="WP_195898270.1">
    <property type="nucleotide sequence ID" value="NZ_JADOGI010000088.1"/>
</dbReference>
<accession>A0A931F0F0</accession>
<gene>
    <name evidence="2" type="ORF">ITP53_27100</name>
</gene>
<dbReference type="AlphaFoldDB" id="A0A931F0F0"/>
<evidence type="ECO:0000313" key="3">
    <source>
        <dbReference type="Proteomes" id="UP000605361"/>
    </source>
</evidence>